<gene>
    <name evidence="3" type="ORF">GXW79_02555</name>
</gene>
<proteinExistence type="predicted"/>
<accession>A0AAF1KR66</accession>
<evidence type="ECO:0000256" key="1">
    <source>
        <dbReference type="SAM" id="Phobius"/>
    </source>
</evidence>
<organism evidence="3 4">
    <name type="scientific">Plastoroseomonas arctica</name>
    <dbReference type="NCBI Taxonomy" id="1509237"/>
    <lineage>
        <taxon>Bacteria</taxon>
        <taxon>Pseudomonadati</taxon>
        <taxon>Pseudomonadota</taxon>
        <taxon>Alphaproteobacteria</taxon>
        <taxon>Acetobacterales</taxon>
        <taxon>Acetobacteraceae</taxon>
        <taxon>Plastoroseomonas</taxon>
    </lineage>
</organism>
<reference evidence="3" key="1">
    <citation type="submission" date="2020-01" db="EMBL/GenBank/DDBJ databases">
        <authorList>
            <person name="Rat A."/>
        </authorList>
    </citation>
    <scope>NUCLEOTIDE SEQUENCE</scope>
    <source>
        <strain evidence="3">LMG 28251</strain>
    </source>
</reference>
<dbReference type="AlphaFoldDB" id="A0AAF1KR66"/>
<feature type="transmembrane region" description="Helical" evidence="1">
    <location>
        <begin position="20"/>
        <end position="39"/>
    </location>
</feature>
<evidence type="ECO:0000259" key="2">
    <source>
        <dbReference type="Pfam" id="PF07811"/>
    </source>
</evidence>
<name>A0AAF1KR66_9PROT</name>
<feature type="domain" description="TadE-like" evidence="2">
    <location>
        <begin position="14"/>
        <end position="52"/>
    </location>
</feature>
<dbReference type="Proteomes" id="UP001196068">
    <property type="component" value="Unassembled WGS sequence"/>
</dbReference>
<evidence type="ECO:0000313" key="3">
    <source>
        <dbReference type="EMBL" id="MBR0653952.1"/>
    </source>
</evidence>
<keyword evidence="1" id="KW-0472">Membrane</keyword>
<dbReference type="InterPro" id="IPR012495">
    <property type="entry name" value="TadE-like_dom"/>
</dbReference>
<comment type="caution">
    <text evidence="3">The sequence shown here is derived from an EMBL/GenBank/DDBJ whole genome shotgun (WGS) entry which is preliminary data.</text>
</comment>
<keyword evidence="4" id="KW-1185">Reference proteome</keyword>
<keyword evidence="1" id="KW-1133">Transmembrane helix</keyword>
<protein>
    <recommendedName>
        <fullName evidence="2">TadE-like domain-containing protein</fullName>
    </recommendedName>
</protein>
<dbReference type="Pfam" id="PF07811">
    <property type="entry name" value="TadE"/>
    <property type="match status" value="1"/>
</dbReference>
<reference evidence="3" key="2">
    <citation type="journal article" date="2021" name="Syst. Appl. Microbiol.">
        <title>Roseomonas hellenica sp. nov., isolated from roots of wild-growing Alkanna tinctoria.</title>
        <authorList>
            <person name="Rat A."/>
            <person name="Naranjo H.D."/>
            <person name="Lebbe L."/>
            <person name="Cnockaert M."/>
            <person name="Krigas N."/>
            <person name="Grigoriadou K."/>
            <person name="Maloupa E."/>
            <person name="Willems A."/>
        </authorList>
    </citation>
    <scope>NUCLEOTIDE SEQUENCE</scope>
    <source>
        <strain evidence="3">LMG 28251</strain>
    </source>
</reference>
<dbReference type="EMBL" id="JAAEDH010000002">
    <property type="protein sequence ID" value="MBR0653952.1"/>
    <property type="molecule type" value="Genomic_DNA"/>
</dbReference>
<evidence type="ECO:0000313" key="4">
    <source>
        <dbReference type="Proteomes" id="UP001196068"/>
    </source>
</evidence>
<dbReference type="RefSeq" id="WP_211872660.1">
    <property type="nucleotide sequence ID" value="NZ_JAAEDH010000002.1"/>
</dbReference>
<sequence>MSRISLLRRLGRRGLAATEFALVMPMLLLLVLAMADLILHMRTVYRVERMAAEILNALAQVDPLTQAQLTAILSAAPSIGGSSVATQDNTGATNDGAIHVTAIQRSSATANTRLWTRNNYASGSPSGLVVSRLSTTPVLPANVIVPAGAQVLAVEVLSQRTRWTSGITRVLTGGSTSPAIYALAVAQPRTATLTGTLP</sequence>
<keyword evidence="1" id="KW-0812">Transmembrane</keyword>